<dbReference type="Pfam" id="PF00754">
    <property type="entry name" value="F5_F8_type_C"/>
    <property type="match status" value="1"/>
</dbReference>
<reference evidence="3" key="1">
    <citation type="journal article" date="2018" name="Int. J. Syst. Evol. Microbiol.">
        <title>Carboxylicivirga sediminis sp. nov., isolated from coastal sediment.</title>
        <authorList>
            <person name="Wang F.Q."/>
            <person name="Ren L.H."/>
            <person name="Zou R.J."/>
            <person name="Sun Y.Z."/>
            <person name="Liu X.J."/>
            <person name="Jiang F."/>
            <person name="Liu L.J."/>
        </authorList>
    </citation>
    <scope>NUCLEOTIDE SEQUENCE</scope>
    <source>
        <strain evidence="3">JR1</strain>
    </source>
</reference>
<accession>A0A941F4I4</accession>
<reference evidence="3" key="2">
    <citation type="submission" date="2021-04" db="EMBL/GenBank/DDBJ databases">
        <authorList>
            <person name="Zhang T."/>
            <person name="Zhang Y."/>
            <person name="Lu D."/>
            <person name="Zuo D."/>
            <person name="Du Z."/>
        </authorList>
    </citation>
    <scope>NUCLEOTIDE SEQUENCE</scope>
    <source>
        <strain evidence="3">JR1</strain>
    </source>
</reference>
<feature type="domain" description="F5/8 type C" evidence="2">
    <location>
        <begin position="146"/>
        <end position="300"/>
    </location>
</feature>
<sequence>MKKRRISEGKCPKIPKRNFIGIYFFAMALMVFSLTSCESDDEGGSLPVTTTVSVTDIKDVSAVVNGAVTSDGGSNILAIGVCWIKGEGEPTIDDNYIPVGEYTKDGILEEDWDYSIDFKDLSSKTDYSVRSYVANAAGVSYGETITFTSKAGKTFHTLTADMIETHVQEPYEGPKEGLVDGDPATFWHSAWSIAGVTLPAHIQINFSEEKSIGGFNFMTRFGGANGNDADQFDLQTSSDGVNFTTVWESAEVINALVQPEVNVIAFDKNYTSKYFRIRILNTRSRVGTCTHMAELQVFEDGLLPY</sequence>
<protein>
    <submittedName>
        <fullName evidence="3">Discoidin domain-containing protein</fullName>
    </submittedName>
</protein>
<comment type="caution">
    <text evidence="3">The sequence shown here is derived from an EMBL/GenBank/DDBJ whole genome shotgun (WGS) entry which is preliminary data.</text>
</comment>
<dbReference type="EMBL" id="JAGTAR010000017">
    <property type="protein sequence ID" value="MBR8536267.1"/>
    <property type="molecule type" value="Genomic_DNA"/>
</dbReference>
<dbReference type="Gene3D" id="2.60.120.260">
    <property type="entry name" value="Galactose-binding domain-like"/>
    <property type="match status" value="1"/>
</dbReference>
<feature type="transmembrane region" description="Helical" evidence="1">
    <location>
        <begin position="20"/>
        <end position="36"/>
    </location>
</feature>
<dbReference type="AlphaFoldDB" id="A0A941F4I4"/>
<keyword evidence="1" id="KW-0812">Transmembrane</keyword>
<gene>
    <name evidence="3" type="ORF">KDU71_11915</name>
</gene>
<organism evidence="3 4">
    <name type="scientific">Carboxylicivirga sediminis</name>
    <dbReference type="NCBI Taxonomy" id="2006564"/>
    <lineage>
        <taxon>Bacteria</taxon>
        <taxon>Pseudomonadati</taxon>
        <taxon>Bacteroidota</taxon>
        <taxon>Bacteroidia</taxon>
        <taxon>Marinilabiliales</taxon>
        <taxon>Marinilabiliaceae</taxon>
        <taxon>Carboxylicivirga</taxon>
    </lineage>
</organism>
<evidence type="ECO:0000259" key="2">
    <source>
        <dbReference type="PROSITE" id="PS50022"/>
    </source>
</evidence>
<keyword evidence="1" id="KW-0472">Membrane</keyword>
<name>A0A941F4I4_9BACT</name>
<dbReference type="Proteomes" id="UP000679220">
    <property type="component" value="Unassembled WGS sequence"/>
</dbReference>
<evidence type="ECO:0000313" key="3">
    <source>
        <dbReference type="EMBL" id="MBR8536267.1"/>
    </source>
</evidence>
<keyword evidence="1" id="KW-1133">Transmembrane helix</keyword>
<dbReference type="RefSeq" id="WP_212191213.1">
    <property type="nucleotide sequence ID" value="NZ_JAGTAR010000017.1"/>
</dbReference>
<evidence type="ECO:0000313" key="4">
    <source>
        <dbReference type="Proteomes" id="UP000679220"/>
    </source>
</evidence>
<dbReference type="SUPFAM" id="SSF49785">
    <property type="entry name" value="Galactose-binding domain-like"/>
    <property type="match status" value="1"/>
</dbReference>
<keyword evidence="4" id="KW-1185">Reference proteome</keyword>
<proteinExistence type="predicted"/>
<dbReference type="PROSITE" id="PS50022">
    <property type="entry name" value="FA58C_3"/>
    <property type="match status" value="1"/>
</dbReference>
<dbReference type="InterPro" id="IPR000421">
    <property type="entry name" value="FA58C"/>
</dbReference>
<evidence type="ECO:0000256" key="1">
    <source>
        <dbReference type="SAM" id="Phobius"/>
    </source>
</evidence>
<dbReference type="InterPro" id="IPR008979">
    <property type="entry name" value="Galactose-bd-like_sf"/>
</dbReference>